<proteinExistence type="predicted"/>
<name>A0ABQ7N0P2_BRACM</name>
<dbReference type="Proteomes" id="UP000823674">
    <property type="component" value="Chromosome A03"/>
</dbReference>
<feature type="coiled-coil region" evidence="1">
    <location>
        <begin position="106"/>
        <end position="133"/>
    </location>
</feature>
<feature type="region of interest" description="Disordered" evidence="2">
    <location>
        <begin position="1"/>
        <end position="39"/>
    </location>
</feature>
<evidence type="ECO:0000256" key="2">
    <source>
        <dbReference type="SAM" id="MobiDB-lite"/>
    </source>
</evidence>
<organism evidence="3 4">
    <name type="scientific">Brassica rapa subsp. trilocularis</name>
    <dbReference type="NCBI Taxonomy" id="1813537"/>
    <lineage>
        <taxon>Eukaryota</taxon>
        <taxon>Viridiplantae</taxon>
        <taxon>Streptophyta</taxon>
        <taxon>Embryophyta</taxon>
        <taxon>Tracheophyta</taxon>
        <taxon>Spermatophyta</taxon>
        <taxon>Magnoliopsida</taxon>
        <taxon>eudicotyledons</taxon>
        <taxon>Gunneridae</taxon>
        <taxon>Pentapetalae</taxon>
        <taxon>rosids</taxon>
        <taxon>malvids</taxon>
        <taxon>Brassicales</taxon>
        <taxon>Brassicaceae</taxon>
        <taxon>Brassiceae</taxon>
        <taxon>Brassica</taxon>
    </lineage>
</organism>
<feature type="compositionally biased region" description="Basic and acidic residues" evidence="2">
    <location>
        <begin position="337"/>
        <end position="349"/>
    </location>
</feature>
<protein>
    <submittedName>
        <fullName evidence="3">Uncharacterized protein</fullName>
    </submittedName>
</protein>
<feature type="region of interest" description="Disordered" evidence="2">
    <location>
        <begin position="337"/>
        <end position="357"/>
    </location>
</feature>
<comment type="caution">
    <text evidence="3">The sequence shown here is derived from an EMBL/GenBank/DDBJ whole genome shotgun (WGS) entry which is preliminary data.</text>
</comment>
<evidence type="ECO:0000313" key="3">
    <source>
        <dbReference type="EMBL" id="KAG5404465.1"/>
    </source>
</evidence>
<reference evidence="3 4" key="1">
    <citation type="submission" date="2021-03" db="EMBL/GenBank/DDBJ databases">
        <authorList>
            <person name="King G.J."/>
            <person name="Bancroft I."/>
            <person name="Baten A."/>
            <person name="Bloomfield J."/>
            <person name="Borpatragohain P."/>
            <person name="He Z."/>
            <person name="Irish N."/>
            <person name="Irwin J."/>
            <person name="Liu K."/>
            <person name="Mauleon R.P."/>
            <person name="Moore J."/>
            <person name="Morris R."/>
            <person name="Ostergaard L."/>
            <person name="Wang B."/>
            <person name="Wells R."/>
        </authorList>
    </citation>
    <scope>NUCLEOTIDE SEQUENCE [LARGE SCALE GENOMIC DNA]</scope>
    <source>
        <strain evidence="3">R-o-18</strain>
        <tissue evidence="3">Leaf</tissue>
    </source>
</reference>
<keyword evidence="4" id="KW-1185">Reference proteome</keyword>
<feature type="compositionally biased region" description="Basic residues" evidence="2">
    <location>
        <begin position="1"/>
        <end position="16"/>
    </location>
</feature>
<keyword evidence="1" id="KW-0175">Coiled coil</keyword>
<evidence type="ECO:0000256" key="1">
    <source>
        <dbReference type="SAM" id="Coils"/>
    </source>
</evidence>
<dbReference type="EMBL" id="JADBGQ010000003">
    <property type="protein sequence ID" value="KAG5404465.1"/>
    <property type="molecule type" value="Genomic_DNA"/>
</dbReference>
<evidence type="ECO:0000313" key="4">
    <source>
        <dbReference type="Proteomes" id="UP000823674"/>
    </source>
</evidence>
<sequence length="571" mass="64928">MDDEKKKKRNKKKKNKQNNSKRADGDAIPTEDGNHNGDADIALINQVPDSIELEPSSQQIIINADEPGVVDYTSPNSEAVLEETIKQLRDEIGSHLQKEAVFEETVRRLETENESHIQKEALLEERLEHLRTESEAHIQKQALLEERLEHLRTENEPHIEKEVQLEKMVADLRTQNEAHIEKEVQLEKTDLRTQNEAHIEKEVQLEKTVADLRTQNEAHIEKEGLLEERLEHLKTENEAHIQSEALLEERLLHLRTENEAYIQKQAQLEERLLHLRTENETLKQNEVSEENSEKLEERHVQYKTKNDVLVHEMSSTEVKMRELLDERSTFSQKEASLEKKLQQLQHDEESSTAAAEKSSIEMISSLNNEIGTLRAQVMKLEESRSNLQEQNNSLVETVSSLQVQRENHDNNVKGASEEELNSQIEAACTLVEKLITENAELVEKVNELCIQLNQSQRAFASPPESLAIEVQKSDALEEIPIHDEMIRIDDSGDIETALLERNLSEETVPVSVNPNGEIDVESQVAVAGEAEEVSGGVPLVDAPLIGAPFRLVSFVARYVSGADLAEKKQFL</sequence>
<accession>A0ABQ7N0P2</accession>
<gene>
    <name evidence="3" type="primary">A03g503060.1_BraROA</name>
    <name evidence="3" type="ORF">IGI04_010584</name>
</gene>